<reference evidence="1 2" key="1">
    <citation type="journal article" date="2022" name="Nat. Ecol. Evol.">
        <title>A masculinizing supergene underlies an exaggerated male reproductive morph in a spider.</title>
        <authorList>
            <person name="Hendrickx F."/>
            <person name="De Corte Z."/>
            <person name="Sonet G."/>
            <person name="Van Belleghem S.M."/>
            <person name="Kostlbacher S."/>
            <person name="Vangestel C."/>
        </authorList>
    </citation>
    <scope>NUCLEOTIDE SEQUENCE [LARGE SCALE GENOMIC DNA]</scope>
    <source>
        <strain evidence="1">W744_W776</strain>
    </source>
</reference>
<accession>A0AAV6UBN8</accession>
<gene>
    <name evidence="1" type="ORF">JTE90_018782</name>
</gene>
<dbReference type="AlphaFoldDB" id="A0AAV6UBN8"/>
<dbReference type="EMBL" id="JAFNEN010000524">
    <property type="protein sequence ID" value="KAG8181263.1"/>
    <property type="molecule type" value="Genomic_DNA"/>
</dbReference>
<comment type="caution">
    <text evidence="1">The sequence shown here is derived from an EMBL/GenBank/DDBJ whole genome shotgun (WGS) entry which is preliminary data.</text>
</comment>
<evidence type="ECO:0000313" key="1">
    <source>
        <dbReference type="EMBL" id="KAG8181263.1"/>
    </source>
</evidence>
<proteinExistence type="predicted"/>
<name>A0AAV6UBN8_9ARAC</name>
<evidence type="ECO:0000313" key="2">
    <source>
        <dbReference type="Proteomes" id="UP000827092"/>
    </source>
</evidence>
<keyword evidence="2" id="KW-1185">Reference proteome</keyword>
<sequence length="79" mass="8569">MINLLFSSVSGPLRTGTIVVSGNDKCRYWPQEGKNNVESELNSVISSLSKSNRNSHADVVTPPTLSVHKDQIGVVAFLK</sequence>
<organism evidence="1 2">
    <name type="scientific">Oedothorax gibbosus</name>
    <dbReference type="NCBI Taxonomy" id="931172"/>
    <lineage>
        <taxon>Eukaryota</taxon>
        <taxon>Metazoa</taxon>
        <taxon>Ecdysozoa</taxon>
        <taxon>Arthropoda</taxon>
        <taxon>Chelicerata</taxon>
        <taxon>Arachnida</taxon>
        <taxon>Araneae</taxon>
        <taxon>Araneomorphae</taxon>
        <taxon>Entelegynae</taxon>
        <taxon>Araneoidea</taxon>
        <taxon>Linyphiidae</taxon>
        <taxon>Erigoninae</taxon>
        <taxon>Oedothorax</taxon>
    </lineage>
</organism>
<dbReference type="Proteomes" id="UP000827092">
    <property type="component" value="Unassembled WGS sequence"/>
</dbReference>
<protein>
    <submittedName>
        <fullName evidence="1">Uncharacterized protein</fullName>
    </submittedName>
</protein>